<evidence type="ECO:0000259" key="8">
    <source>
        <dbReference type="Pfam" id="PF14821"/>
    </source>
</evidence>
<dbReference type="EC" id="4.2.3.1" evidence="5"/>
<dbReference type="Pfam" id="PF00291">
    <property type="entry name" value="PALP"/>
    <property type="match status" value="1"/>
</dbReference>
<dbReference type="Pfam" id="PF24857">
    <property type="entry name" value="THR4_C"/>
    <property type="match status" value="1"/>
</dbReference>
<name>A0A2T4VYU5_9HYPH</name>
<dbReference type="PANTHER" id="PTHR42690:SF1">
    <property type="entry name" value="THREONINE SYNTHASE-LIKE 2"/>
    <property type="match status" value="1"/>
</dbReference>
<dbReference type="AlphaFoldDB" id="A0A2T4VYU5"/>
<dbReference type="InterPro" id="IPR029144">
    <property type="entry name" value="Thr_synth_N"/>
</dbReference>
<evidence type="ECO:0000256" key="2">
    <source>
        <dbReference type="ARBA" id="ARBA00005517"/>
    </source>
</evidence>
<dbReference type="InterPro" id="IPR037158">
    <property type="entry name" value="Thr_synth_N_sf"/>
</dbReference>
<organism evidence="9 10">
    <name type="scientific">Candidatus Liberibacter europaeus</name>
    <dbReference type="NCBI Taxonomy" id="744859"/>
    <lineage>
        <taxon>Bacteria</taxon>
        <taxon>Pseudomonadati</taxon>
        <taxon>Pseudomonadota</taxon>
        <taxon>Alphaproteobacteria</taxon>
        <taxon>Hyphomicrobiales</taxon>
        <taxon>Rhizobiaceae</taxon>
        <taxon>Liberibacter</taxon>
    </lineage>
</organism>
<feature type="modified residue" description="N6-(pyridoxal phosphate)lysine" evidence="6">
    <location>
        <position position="112"/>
    </location>
</feature>
<keyword evidence="3 6" id="KW-0663">Pyridoxal phosphate</keyword>
<evidence type="ECO:0000259" key="7">
    <source>
        <dbReference type="Pfam" id="PF00291"/>
    </source>
</evidence>
<feature type="domain" description="Tryptophan synthase beta chain-like PALP" evidence="7">
    <location>
        <begin position="86"/>
        <end position="324"/>
    </location>
</feature>
<gene>
    <name evidence="9" type="ORF">C4617_00655</name>
</gene>
<dbReference type="SUPFAM" id="SSF53686">
    <property type="entry name" value="Tryptophan synthase beta subunit-like PLP-dependent enzymes"/>
    <property type="match status" value="1"/>
</dbReference>
<dbReference type="Proteomes" id="UP000240811">
    <property type="component" value="Unassembled WGS sequence"/>
</dbReference>
<protein>
    <recommendedName>
        <fullName evidence="5">Threonine synthase</fullName>
        <ecNumber evidence="5">4.2.3.1</ecNumber>
    </recommendedName>
</protein>
<dbReference type="PANTHER" id="PTHR42690">
    <property type="entry name" value="THREONINE SYNTHASE FAMILY MEMBER"/>
    <property type="match status" value="1"/>
</dbReference>
<feature type="domain" description="Threonine synthase N-terminal" evidence="8">
    <location>
        <begin position="2"/>
        <end position="80"/>
    </location>
</feature>
<evidence type="ECO:0000256" key="3">
    <source>
        <dbReference type="ARBA" id="ARBA00022898"/>
    </source>
</evidence>
<evidence type="ECO:0000256" key="4">
    <source>
        <dbReference type="ARBA" id="ARBA00023239"/>
    </source>
</evidence>
<comment type="similarity">
    <text evidence="2">Belongs to the threonine synthase family.</text>
</comment>
<dbReference type="InterPro" id="IPR051166">
    <property type="entry name" value="Threonine_Synthase"/>
</dbReference>
<dbReference type="EMBL" id="PSQJ01000001">
    <property type="protein sequence ID" value="PTL86962.1"/>
    <property type="molecule type" value="Genomic_DNA"/>
</dbReference>
<dbReference type="InterPro" id="IPR004450">
    <property type="entry name" value="Thr_synthase-like"/>
</dbReference>
<evidence type="ECO:0000256" key="6">
    <source>
        <dbReference type="PIRSR" id="PIRSR604450-51"/>
    </source>
</evidence>
<sequence length="466" mass="51866">MQYISTRNFNLRLGFCDVIVSGLAEDGGLYMPMETPYFSEQEIRGLRGLSYEEIALFIIKPFIGDEIELAKLKKIVNAAYSCFRHPAVTPIVQLDNNDFLLELFHGPTLSFKDIAMQLLAELLDHILEERNQSLTIVGATSGDTGAAAVKAFAGKNRINIFTIFPKDRISLVQQKQIATSKSSNSHVIAIEGSFDDCQKLVKELFADFDFRNAVNLSGINSINWARIMAQIVYYFVAATAIGSPDRGVSFSVPTGNFGDIFAGYSAKSMGLPIEQLIIATNDNDTLVRMFDAGIYEPETVKATTSPAMDIQLSSNFERLLFEISGRDTVLVKNSMDSLINRKYFQIIPEHLQKIRRVFAAKKASMNDVNDVIRSVLEKSNYLVDPHTAIGIHAALACRKSSVPIITLATAHPAKFPDAVKDASGVFPYIPIFLQKTLEGTENFDIMNRDIDKVKEFIKNRKNGDYK</sequence>
<comment type="caution">
    <text evidence="9">The sequence shown here is derived from an EMBL/GenBank/DDBJ whole genome shotgun (WGS) entry which is preliminary data.</text>
</comment>
<dbReference type="Pfam" id="PF14821">
    <property type="entry name" value="Thr_synth_N"/>
    <property type="match status" value="1"/>
</dbReference>
<dbReference type="CDD" id="cd01560">
    <property type="entry name" value="Thr-synth_2"/>
    <property type="match status" value="1"/>
</dbReference>
<dbReference type="InterPro" id="IPR036052">
    <property type="entry name" value="TrpB-like_PALP_sf"/>
</dbReference>
<reference evidence="10" key="1">
    <citation type="submission" date="2018-02" db="EMBL/GenBank/DDBJ databases">
        <title>Genome sequence of Candidatus Liberibacter europaeus.</title>
        <authorList>
            <person name="Frampton R.A."/>
            <person name="Thompson S.M."/>
            <person name="David C."/>
            <person name="Addison S.M."/>
            <person name="Smith G.R."/>
        </authorList>
    </citation>
    <scope>NUCLEOTIDE SEQUENCE [LARGE SCALE GENOMIC DNA]</scope>
</reference>
<evidence type="ECO:0000256" key="1">
    <source>
        <dbReference type="ARBA" id="ARBA00001933"/>
    </source>
</evidence>
<dbReference type="GO" id="GO:0004795">
    <property type="term" value="F:threonine synthase activity"/>
    <property type="evidence" value="ECO:0007669"/>
    <property type="project" value="UniProtKB-UniRule"/>
</dbReference>
<dbReference type="Gene3D" id="3.40.50.1100">
    <property type="match status" value="2"/>
</dbReference>
<evidence type="ECO:0000313" key="9">
    <source>
        <dbReference type="EMBL" id="PTL86962.1"/>
    </source>
</evidence>
<proteinExistence type="inferred from homology"/>
<evidence type="ECO:0000256" key="5">
    <source>
        <dbReference type="NCBIfam" id="TIGR00260"/>
    </source>
</evidence>
<accession>A0A2T4VYU5</accession>
<keyword evidence="4" id="KW-0456">Lyase</keyword>
<dbReference type="InterPro" id="IPR001926">
    <property type="entry name" value="TrpB-like_PALP"/>
</dbReference>
<dbReference type="GO" id="GO:0009088">
    <property type="term" value="P:threonine biosynthetic process"/>
    <property type="evidence" value="ECO:0007669"/>
    <property type="project" value="UniProtKB-UniRule"/>
</dbReference>
<dbReference type="NCBIfam" id="TIGR00260">
    <property type="entry name" value="thrC"/>
    <property type="match status" value="1"/>
</dbReference>
<evidence type="ECO:0000313" key="10">
    <source>
        <dbReference type="Proteomes" id="UP000240811"/>
    </source>
</evidence>
<dbReference type="Gene3D" id="3.90.1380.10">
    <property type="entry name" value="Threonine synthase, N-terminal domain"/>
    <property type="match status" value="1"/>
</dbReference>
<comment type="cofactor">
    <cofactor evidence="1 6">
        <name>pyridoxal 5'-phosphate</name>
        <dbReference type="ChEBI" id="CHEBI:597326"/>
    </cofactor>
</comment>